<evidence type="ECO:0000313" key="1">
    <source>
        <dbReference type="EMBL" id="TDH09118.1"/>
    </source>
</evidence>
<dbReference type="AlphaFoldDB" id="A0A484D1D8"/>
<keyword evidence="2" id="KW-1185">Reference proteome</keyword>
<sequence>MRSCPAAVAFSPPATLVTVWPINPRSPAPNPHRSIPGSGLGPVGVMQRQRDTLDWGSLSFTTPPQPSIHLVRIGLCDPPPPPPTPLSANMVRPSAGLLVTWVAKEEQDALLFSGSDILSRKGLN</sequence>
<reference evidence="1 2" key="1">
    <citation type="submission" date="2019-01" db="EMBL/GenBank/DDBJ databases">
        <title>A chromosome-scale genome assembly of the yellow perch, Perca flavescens.</title>
        <authorList>
            <person name="Feron R."/>
            <person name="Morvezen R."/>
            <person name="Bestin A."/>
            <person name="Haffray P."/>
            <person name="Klopp C."/>
            <person name="Zahm M."/>
            <person name="Cabau C."/>
            <person name="Roques C."/>
            <person name="Donnadieu C."/>
            <person name="Bouchez O."/>
            <person name="Christie M."/>
            <person name="Larson W."/>
            <person name="Guiguen Y."/>
        </authorList>
    </citation>
    <scope>NUCLEOTIDE SEQUENCE [LARGE SCALE GENOMIC DNA]</scope>
    <source>
        <strain evidence="1">YP-PL-M2</strain>
        <tissue evidence="1">Blood</tissue>
    </source>
</reference>
<protein>
    <submittedName>
        <fullName evidence="1">Uncharacterized protein</fullName>
    </submittedName>
</protein>
<name>A0A484D1D8_PERFV</name>
<dbReference type="Proteomes" id="UP000295070">
    <property type="component" value="Chromosome 8"/>
</dbReference>
<dbReference type="EMBL" id="SCKG01000008">
    <property type="protein sequence ID" value="TDH09118.1"/>
    <property type="molecule type" value="Genomic_DNA"/>
</dbReference>
<organism evidence="1 2">
    <name type="scientific">Perca flavescens</name>
    <name type="common">American yellow perch</name>
    <name type="synonym">Morone flavescens</name>
    <dbReference type="NCBI Taxonomy" id="8167"/>
    <lineage>
        <taxon>Eukaryota</taxon>
        <taxon>Metazoa</taxon>
        <taxon>Chordata</taxon>
        <taxon>Craniata</taxon>
        <taxon>Vertebrata</taxon>
        <taxon>Euteleostomi</taxon>
        <taxon>Actinopterygii</taxon>
        <taxon>Neopterygii</taxon>
        <taxon>Teleostei</taxon>
        <taxon>Neoteleostei</taxon>
        <taxon>Acanthomorphata</taxon>
        <taxon>Eupercaria</taxon>
        <taxon>Perciformes</taxon>
        <taxon>Percoidei</taxon>
        <taxon>Percidae</taxon>
        <taxon>Percinae</taxon>
        <taxon>Perca</taxon>
    </lineage>
</organism>
<proteinExistence type="predicted"/>
<accession>A0A484D1D8</accession>
<comment type="caution">
    <text evidence="1">The sequence shown here is derived from an EMBL/GenBank/DDBJ whole genome shotgun (WGS) entry which is preliminary data.</text>
</comment>
<evidence type="ECO:0000313" key="2">
    <source>
        <dbReference type="Proteomes" id="UP000295070"/>
    </source>
</evidence>
<gene>
    <name evidence="1" type="ORF">EPR50_G00083370</name>
</gene>